<evidence type="ECO:0000256" key="8">
    <source>
        <dbReference type="ARBA" id="ARBA00059330"/>
    </source>
</evidence>
<reference evidence="13 14" key="1">
    <citation type="submission" date="2024-11" db="EMBL/GenBank/DDBJ databases">
        <title>Chromosome-level genome assembly of the freshwater bivalve Anodonta woodiana.</title>
        <authorList>
            <person name="Chen X."/>
        </authorList>
    </citation>
    <scope>NUCLEOTIDE SEQUENCE [LARGE SCALE GENOMIC DNA]</scope>
    <source>
        <strain evidence="13">MN2024</strain>
        <tissue evidence="13">Gills</tissue>
    </source>
</reference>
<feature type="region of interest" description="Disordered" evidence="12">
    <location>
        <begin position="381"/>
        <end position="421"/>
    </location>
</feature>
<dbReference type="GO" id="GO:0005544">
    <property type="term" value="F:calcium-dependent phospholipid binding"/>
    <property type="evidence" value="ECO:0007669"/>
    <property type="project" value="UniProtKB-KW"/>
</dbReference>
<evidence type="ECO:0000256" key="3">
    <source>
        <dbReference type="ARBA" id="ARBA00007831"/>
    </source>
</evidence>
<evidence type="ECO:0000256" key="5">
    <source>
        <dbReference type="ARBA" id="ARBA00022837"/>
    </source>
</evidence>
<dbReference type="InterPro" id="IPR018502">
    <property type="entry name" value="Annexin_repeat"/>
</dbReference>
<comment type="domain">
    <text evidence="11">A pair of annexin repeats may form one binding site for calcium and phospholipid.</text>
</comment>
<comment type="caution">
    <text evidence="13">The sequence shown here is derived from an EMBL/GenBank/DDBJ whole genome shotgun (WGS) entry which is preliminary data.</text>
</comment>
<evidence type="ECO:0000256" key="10">
    <source>
        <dbReference type="ARBA" id="ARBA00077076"/>
    </source>
</evidence>
<dbReference type="InterPro" id="IPR037104">
    <property type="entry name" value="Annexin_sf"/>
</dbReference>
<dbReference type="PROSITE" id="PS00223">
    <property type="entry name" value="ANNEXIN_1"/>
    <property type="match status" value="6"/>
</dbReference>
<proteinExistence type="inferred from homology"/>
<dbReference type="InterPro" id="IPR001464">
    <property type="entry name" value="Annexin"/>
</dbReference>
<evidence type="ECO:0000256" key="11">
    <source>
        <dbReference type="RuleBase" id="RU003540"/>
    </source>
</evidence>
<feature type="region of interest" description="Disordered" evidence="12">
    <location>
        <begin position="127"/>
        <end position="185"/>
    </location>
</feature>
<dbReference type="EMBL" id="JBJQND010000018">
    <property type="protein sequence ID" value="KAL3836095.1"/>
    <property type="molecule type" value="Genomic_DNA"/>
</dbReference>
<dbReference type="InterPro" id="IPR026876">
    <property type="entry name" value="Fn3_assoc_repeat"/>
</dbReference>
<keyword evidence="14" id="KW-1185">Reference proteome</keyword>
<dbReference type="GO" id="GO:0005576">
    <property type="term" value="C:extracellular region"/>
    <property type="evidence" value="ECO:0007669"/>
    <property type="project" value="UniProtKB-SubCell"/>
</dbReference>
<evidence type="ECO:0000256" key="6">
    <source>
        <dbReference type="ARBA" id="ARBA00023216"/>
    </source>
</evidence>
<dbReference type="FunFam" id="1.10.220.10:FF:000003">
    <property type="entry name" value="Annexin"/>
    <property type="match status" value="2"/>
</dbReference>
<dbReference type="AlphaFoldDB" id="A0ABD3TI50"/>
<dbReference type="PANTHER" id="PTHR10502:SF102">
    <property type="entry name" value="ANNEXIN B11"/>
    <property type="match status" value="1"/>
</dbReference>
<evidence type="ECO:0000256" key="2">
    <source>
        <dbReference type="ARBA" id="ARBA00004550"/>
    </source>
</evidence>
<dbReference type="Pfam" id="PF13287">
    <property type="entry name" value="Fn3_assoc"/>
    <property type="match status" value="1"/>
</dbReference>
<dbReference type="GO" id="GO:0043657">
    <property type="term" value="C:host cell"/>
    <property type="evidence" value="ECO:0007669"/>
    <property type="project" value="UniProtKB-SubCell"/>
</dbReference>
<feature type="compositionally biased region" description="Basic and acidic residues" evidence="12">
    <location>
        <begin position="408"/>
        <end position="421"/>
    </location>
</feature>
<keyword evidence="5 11" id="KW-0106">Calcium</keyword>
<comment type="subcellular location">
    <subcellularLocation>
        <location evidence="1">Host cell</location>
    </subcellularLocation>
    <subcellularLocation>
        <location evidence="2">Secreted</location>
        <location evidence="2">Extracellular exosome</location>
    </subcellularLocation>
    <subcellularLocation>
        <location evidence="9">Tegument</location>
    </subcellularLocation>
</comment>
<sequence length="1106" mass="123449">MPSAGAVYPPLITPIRKHVLGLATNRIDTSTLIEIATETPDCKIYFTSDGSKPSPFNRKIGGREVTFRYTAPFTLKPGKRLLKAIAVTRDGLKESDVITKQFVVDDIGQMTSTTDYSTTTDEYTSFFETDDPDDTDSTLKSRSSKSSKGRTKKNKSPKRSKSPLRSKSPMRRSYTGPKEAWASSGTVDDKLLSGAFNDSVPAVPQIPDGPFNPTNYSGTQINVWGAPPGSWPGLNVNPGAVSFGQPSLNNPYTTQYGYLTESMINKCNPESHHVTVGDLRKMLKPQSERPPSPPPPSEPKPKPKAIEMPVYKDPPLNAISPGGGDFKENILHVYAHMLEFAKENKDFRLKVAEPKMGKMLEANFEDEGDGFKITVILAKPGIPRGSLRKPPPKTEEKKKQENGNGNGKPKEKKSPIPEKKSDPFFAMETENLNQEGTVKPYSKFNAEQDAEVLRNAMKGLGTDENALINVLCYRSNPQRQEVALAYKTMFGKDLVEDIKSETSGNFFETLKALLMRPAEYDAYQLRKAMKGLGTDEDVLIEILCTRSNAQIKEIIKVYKEKFNRDLEKDIVSDTSGNFKRLLVSLVQANRSDSKEVDRNKAKQDAKELYQAGEKKWGTDESKFNQILVSRSYPQLRATFDEYSSLSKKDMEEVLKSELSGDILSGMKTIVRCVRNKFAHFARQLQKTMKGLGTDDDTLIRVVVSRCEIDMVQIKEEFQKLTSQTLEQFIADDLSGDYRNSILALVLGGPPPEMATKSGKAFVEAVKAKTDEQLDEDVRMETENIKEEPTVKPADNFNAEQDAEALKKAMKGWGTDEQAIINVLAYRSNSQRLEIVKTYKTVFGKDLISELDGELSGGIKKIARGLCMSSADFDAMNLNKAIKGLGTDEKVLIEIICTRTNQQIKDFKVAYKTLYSKELEADVAGDTSGHFKRLLVSLLQANRDESKEFDRNKAKQDAQALLDAGEKKWGTDESRFNVILVSRSYAQLRATFQEYAKLANKDIDDTIQSEMSGDLKDSMLAIVRCIRGKASHFAAELYRSMKGLGTDDDTVCRVIVSRCEVDMVQIKDEFQRNYKQTLGMFIAGDTSGDYRTMLLALIREEGANKKK</sequence>
<name>A0ABD3TI50_SINWO</name>
<dbReference type="Pfam" id="PF00191">
    <property type="entry name" value="Annexin"/>
    <property type="match status" value="8"/>
</dbReference>
<evidence type="ECO:0000313" key="13">
    <source>
        <dbReference type="EMBL" id="KAL3836095.1"/>
    </source>
</evidence>
<feature type="region of interest" description="Disordered" evidence="12">
    <location>
        <begin position="283"/>
        <end position="310"/>
    </location>
</feature>
<dbReference type="Proteomes" id="UP001634394">
    <property type="component" value="Unassembled WGS sequence"/>
</dbReference>
<evidence type="ECO:0000256" key="4">
    <source>
        <dbReference type="ARBA" id="ARBA00022737"/>
    </source>
</evidence>
<dbReference type="SUPFAM" id="SSF47874">
    <property type="entry name" value="Annexin"/>
    <property type="match status" value="2"/>
</dbReference>
<keyword evidence="7 11" id="KW-0111">Calcium/phospholipid-binding</keyword>
<organism evidence="13 14">
    <name type="scientific">Sinanodonta woodiana</name>
    <name type="common">Chinese pond mussel</name>
    <name type="synonym">Anodonta woodiana</name>
    <dbReference type="NCBI Taxonomy" id="1069815"/>
    <lineage>
        <taxon>Eukaryota</taxon>
        <taxon>Metazoa</taxon>
        <taxon>Spiralia</taxon>
        <taxon>Lophotrochozoa</taxon>
        <taxon>Mollusca</taxon>
        <taxon>Bivalvia</taxon>
        <taxon>Autobranchia</taxon>
        <taxon>Heteroconchia</taxon>
        <taxon>Palaeoheterodonta</taxon>
        <taxon>Unionida</taxon>
        <taxon>Unionoidea</taxon>
        <taxon>Unionidae</taxon>
        <taxon>Unioninae</taxon>
        <taxon>Sinanodonta</taxon>
    </lineage>
</organism>
<evidence type="ECO:0000256" key="9">
    <source>
        <dbReference type="ARBA" id="ARBA00060393"/>
    </source>
</evidence>
<feature type="compositionally biased region" description="Basic and acidic residues" evidence="12">
    <location>
        <begin position="392"/>
        <end position="401"/>
    </location>
</feature>
<protein>
    <recommendedName>
        <fullName evidence="10 11">Annexin</fullName>
    </recommendedName>
</protein>
<evidence type="ECO:0000256" key="7">
    <source>
        <dbReference type="ARBA" id="ARBA00023302"/>
    </source>
</evidence>
<evidence type="ECO:0000256" key="1">
    <source>
        <dbReference type="ARBA" id="ARBA00004340"/>
    </source>
</evidence>
<dbReference type="SMART" id="SM00335">
    <property type="entry name" value="ANX"/>
    <property type="match status" value="8"/>
</dbReference>
<keyword evidence="4 11" id="KW-0677">Repeat</keyword>
<dbReference type="FunFam" id="1.10.220.10:FF:000004">
    <property type="entry name" value="Annexin"/>
    <property type="match status" value="2"/>
</dbReference>
<dbReference type="Gene3D" id="1.10.220.10">
    <property type="entry name" value="Annexin"/>
    <property type="match status" value="8"/>
</dbReference>
<keyword evidence="6 11" id="KW-0041">Annexin</keyword>
<comment type="similarity">
    <text evidence="3 11">Belongs to the annexin family.</text>
</comment>
<dbReference type="FunFam" id="1.10.220.10:FF:000001">
    <property type="entry name" value="Annexin"/>
    <property type="match status" value="2"/>
</dbReference>
<evidence type="ECO:0000256" key="12">
    <source>
        <dbReference type="SAM" id="MobiDB-lite"/>
    </source>
</evidence>
<feature type="compositionally biased region" description="Pro residues" evidence="12">
    <location>
        <begin position="288"/>
        <end position="298"/>
    </location>
</feature>
<accession>A0ABD3TI50</accession>
<dbReference type="PRINTS" id="PR00196">
    <property type="entry name" value="ANNEXIN"/>
</dbReference>
<gene>
    <name evidence="13" type="ORF">ACJMK2_021548</name>
</gene>
<dbReference type="PANTHER" id="PTHR10502">
    <property type="entry name" value="ANNEXIN"/>
    <property type="match status" value="1"/>
</dbReference>
<evidence type="ECO:0000313" key="14">
    <source>
        <dbReference type="Proteomes" id="UP001634394"/>
    </source>
</evidence>
<dbReference type="FunFam" id="1.10.220.10:FF:000002">
    <property type="entry name" value="Annexin"/>
    <property type="match status" value="2"/>
</dbReference>
<comment type="function">
    <text evidence="8">Involved in reproduction of the worm. Involved in host-parasite interaction. Delivered into the host cell by means of parasite exosomes. Binds to acidic phospholipid membranes in a calcium-dependent manner in vitro. Causes aggregation of liposomes in the presence of calcium, but not in its absence. Likely to promote membrane fusion. May provide structural integrity within the tegument.</text>
</comment>
<dbReference type="InterPro" id="IPR018252">
    <property type="entry name" value="Annexin_repeat_CS"/>
</dbReference>
<dbReference type="PROSITE" id="PS51897">
    <property type="entry name" value="ANNEXIN_2"/>
    <property type="match status" value="8"/>
</dbReference>
<feature type="compositionally biased region" description="Basic residues" evidence="12">
    <location>
        <begin position="142"/>
        <end position="170"/>
    </location>
</feature>